<dbReference type="Ensembl" id="ENSMMUT00000090433.1">
    <property type="protein sequence ID" value="ENSMMUP00000069318.1"/>
    <property type="gene ID" value="ENSMMUG00000058864.1"/>
</dbReference>
<organism evidence="2 3">
    <name type="scientific">Macaca mulatta</name>
    <name type="common">Rhesus macaque</name>
    <dbReference type="NCBI Taxonomy" id="9544"/>
    <lineage>
        <taxon>Eukaryota</taxon>
        <taxon>Metazoa</taxon>
        <taxon>Chordata</taxon>
        <taxon>Craniata</taxon>
        <taxon>Vertebrata</taxon>
        <taxon>Euteleostomi</taxon>
        <taxon>Mammalia</taxon>
        <taxon>Eutheria</taxon>
        <taxon>Euarchontoglires</taxon>
        <taxon>Primates</taxon>
        <taxon>Haplorrhini</taxon>
        <taxon>Catarrhini</taxon>
        <taxon>Cercopithecidae</taxon>
        <taxon>Cercopithecinae</taxon>
        <taxon>Macaca</taxon>
    </lineage>
</organism>
<dbReference type="AlphaFoldDB" id="A0A5F7ZVX3"/>
<reference evidence="3" key="1">
    <citation type="journal article" date="2007" name="Science">
        <title>Evolutionary and biomedical insights from the rhesus macaque genome.</title>
        <authorList>
            <person name="Gibbs R.A."/>
            <person name="Rogers J."/>
            <person name="Katze M.G."/>
            <person name="Bumgarner R."/>
            <person name="Weinstock G.M."/>
            <person name="Mardis E.R."/>
            <person name="Remington K.A."/>
            <person name="Strausberg R.L."/>
            <person name="Venter J.C."/>
            <person name="Wilson R.K."/>
            <person name="Batzer M.A."/>
            <person name="Bustamante C.D."/>
            <person name="Eichler E.E."/>
            <person name="Hahn M.W."/>
            <person name="Hardison R.C."/>
            <person name="Makova K.D."/>
            <person name="Miller W."/>
            <person name="Milosavljevic A."/>
            <person name="Palermo R.E."/>
            <person name="Siepel A."/>
            <person name="Sikela J.M."/>
            <person name="Attaway T."/>
            <person name="Bell S."/>
            <person name="Bernard K.E."/>
            <person name="Buhay C.J."/>
            <person name="Chandrabose M.N."/>
            <person name="Dao M."/>
            <person name="Davis C."/>
            <person name="Delehaunty K.D."/>
            <person name="Ding Y."/>
            <person name="Dinh H.H."/>
            <person name="Dugan-Rocha S."/>
            <person name="Fulton L.A."/>
            <person name="Gabisi R.A."/>
            <person name="Garner T.T."/>
            <person name="Godfrey J."/>
            <person name="Hawes A.C."/>
            <person name="Hernandez J."/>
            <person name="Hines S."/>
            <person name="Holder M."/>
            <person name="Hume J."/>
            <person name="Jhangiani S.N."/>
            <person name="Joshi V."/>
            <person name="Khan Z.M."/>
            <person name="Kirkness E.F."/>
            <person name="Cree A."/>
            <person name="Fowler R.G."/>
            <person name="Lee S."/>
            <person name="Lewis L.R."/>
            <person name="Li Z."/>
            <person name="Liu Y.-S."/>
            <person name="Moore S.M."/>
            <person name="Muzny D."/>
            <person name="Nazareth L.V."/>
            <person name="Ngo D.N."/>
            <person name="Okwuonu G.O."/>
            <person name="Pai G."/>
            <person name="Parker D."/>
            <person name="Paul H.A."/>
            <person name="Pfannkoch C."/>
            <person name="Pohl C.S."/>
            <person name="Rogers Y.-H.C."/>
            <person name="Ruiz S.J."/>
            <person name="Sabo A."/>
            <person name="Santibanez J."/>
            <person name="Schneider B.W."/>
            <person name="Smith S.M."/>
            <person name="Sodergren E."/>
            <person name="Svatek A.F."/>
            <person name="Utterback T.R."/>
            <person name="Vattathil S."/>
            <person name="Warren W."/>
            <person name="White C.S."/>
            <person name="Chinwalla A.T."/>
            <person name="Feng Y."/>
            <person name="Halpern A.L."/>
            <person name="Hillier L.W."/>
            <person name="Huang X."/>
            <person name="Minx P."/>
            <person name="Nelson J.O."/>
            <person name="Pepin K.H."/>
            <person name="Qin X."/>
            <person name="Sutton G.G."/>
            <person name="Venter E."/>
            <person name="Walenz B.P."/>
            <person name="Wallis J.W."/>
            <person name="Worley K.C."/>
            <person name="Yang S.-P."/>
            <person name="Jones S.M."/>
            <person name="Marra M.A."/>
            <person name="Rocchi M."/>
            <person name="Schein J.E."/>
            <person name="Baertsch R."/>
            <person name="Clarke L."/>
            <person name="Csuros M."/>
            <person name="Glasscock J."/>
            <person name="Harris R.A."/>
            <person name="Havlak P."/>
            <person name="Jackson A.R."/>
            <person name="Jiang H."/>
            <person name="Liu Y."/>
            <person name="Messina D.N."/>
            <person name="Shen Y."/>
            <person name="Song H.X.-Z."/>
            <person name="Wylie T."/>
            <person name="Zhang L."/>
            <person name="Birney E."/>
            <person name="Han K."/>
            <person name="Konkel M.K."/>
            <person name="Lee J."/>
            <person name="Smit A.F.A."/>
            <person name="Ullmer B."/>
            <person name="Wang H."/>
            <person name="Xing J."/>
            <person name="Burhans R."/>
            <person name="Cheng Z."/>
            <person name="Karro J.E."/>
            <person name="Ma J."/>
            <person name="Raney B."/>
            <person name="She X."/>
            <person name="Cox M.J."/>
            <person name="Demuth J.P."/>
            <person name="Dumas L.J."/>
            <person name="Han S.-G."/>
            <person name="Hopkins J."/>
            <person name="Karimpour-Fard A."/>
            <person name="Kim Y.H."/>
            <person name="Pollack J.R."/>
            <person name="Vinar T."/>
            <person name="Addo-Quaye C."/>
            <person name="Degenhardt J."/>
            <person name="Denby A."/>
            <person name="Hubisz M.J."/>
            <person name="Indap A."/>
            <person name="Kosiol C."/>
            <person name="Lahn B.T."/>
            <person name="Lawson H.A."/>
            <person name="Marklein A."/>
            <person name="Nielsen R."/>
            <person name="Vallender E.J."/>
            <person name="Clark A.G."/>
            <person name="Ferguson B."/>
            <person name="Hernandez R.D."/>
            <person name="Hirani K."/>
            <person name="Kehrer-Sawatzki H."/>
            <person name="Kolb J."/>
            <person name="Patil S."/>
            <person name="Pu L.-L."/>
            <person name="Ren Y."/>
            <person name="Smith D.G."/>
            <person name="Wheeler D.A."/>
            <person name="Schenck I."/>
            <person name="Ball E.V."/>
            <person name="Chen R."/>
            <person name="Cooper D.N."/>
            <person name="Giardine B."/>
            <person name="Hsu F."/>
            <person name="Kent W.J."/>
            <person name="Lesk A."/>
            <person name="Nelson D.L."/>
            <person name="O'brien W.E."/>
            <person name="Pruefer K."/>
            <person name="Stenson P.D."/>
            <person name="Wallace J.C."/>
            <person name="Ke H."/>
            <person name="Liu X.-M."/>
            <person name="Wang P."/>
            <person name="Xiang A.P."/>
            <person name="Yang F."/>
            <person name="Barber G.P."/>
            <person name="Haussler D."/>
            <person name="Karolchik D."/>
            <person name="Kern A.D."/>
            <person name="Kuhn R.M."/>
            <person name="Smith K.E."/>
            <person name="Zwieg A.S."/>
        </authorList>
    </citation>
    <scope>NUCLEOTIDE SEQUENCE [LARGE SCALE GENOMIC DNA]</scope>
    <source>
        <strain evidence="3">17573</strain>
    </source>
</reference>
<protein>
    <submittedName>
        <fullName evidence="2">Uncharacterized protein</fullName>
    </submittedName>
</protein>
<sequence length="202" mass="22938">NRKSHSSLRQGKRRAEGVNLNTLSASGSKAGYVDPGGASGISRGSQNGFFPGRSRLLPALSLHPALALNKGPRGRRRKHGEGPERRGTREAYAGKRSPLRVCRLPRDLEWLLSLLALQFREMTFSCARRECYFKRLEKSLEWLPKIRSLFQRPQEATSRTLIPKRRPRSGMWLGDQFGIAKLSAFIKAETPWLFKTFDKDFL</sequence>
<evidence type="ECO:0000256" key="1">
    <source>
        <dbReference type="SAM" id="MobiDB-lite"/>
    </source>
</evidence>
<dbReference type="VEuPathDB" id="HostDB:ENSMMUG00000058864"/>
<proteinExistence type="predicted"/>
<dbReference type="InParanoid" id="A0A5F7ZVX3"/>
<dbReference type="Proteomes" id="UP000006718">
    <property type="component" value="Chromosome 18"/>
</dbReference>
<feature type="compositionally biased region" description="Basic residues" evidence="1">
    <location>
        <begin position="1"/>
        <end position="12"/>
    </location>
</feature>
<feature type="region of interest" description="Disordered" evidence="1">
    <location>
        <begin position="67"/>
        <end position="92"/>
    </location>
</feature>
<accession>A0A5F7ZVX3</accession>
<name>A0A5F7ZVX3_MACMU</name>
<reference evidence="2" key="2">
    <citation type="submission" date="2019-01" db="EMBL/GenBank/DDBJ databases">
        <authorList>
            <person name="Graves T."/>
            <person name="Eichler E.E."/>
            <person name="Wilson R.K."/>
        </authorList>
    </citation>
    <scope>NUCLEOTIDE SEQUENCE [LARGE SCALE GENOMIC DNA]</scope>
    <source>
        <strain evidence="2">17573</strain>
    </source>
</reference>
<reference evidence="2" key="4">
    <citation type="submission" date="2025-09" db="UniProtKB">
        <authorList>
            <consortium name="Ensembl"/>
        </authorList>
    </citation>
    <scope>IDENTIFICATION</scope>
    <source>
        <strain evidence="2">17573</strain>
    </source>
</reference>
<feature type="region of interest" description="Disordered" evidence="1">
    <location>
        <begin position="1"/>
        <end position="39"/>
    </location>
</feature>
<feature type="compositionally biased region" description="Basic and acidic residues" evidence="1">
    <location>
        <begin position="80"/>
        <end position="92"/>
    </location>
</feature>
<evidence type="ECO:0000313" key="2">
    <source>
        <dbReference type="Ensembl" id="ENSMMUP00000069318.1"/>
    </source>
</evidence>
<evidence type="ECO:0000313" key="3">
    <source>
        <dbReference type="Proteomes" id="UP000006718"/>
    </source>
</evidence>
<dbReference type="Bgee" id="ENSMMUG00000058864">
    <property type="expression patterns" value="Expressed in ileum and 22 other cell types or tissues"/>
</dbReference>
<reference evidence="2" key="3">
    <citation type="submission" date="2025-08" db="UniProtKB">
        <authorList>
            <consortium name="Ensembl"/>
        </authorList>
    </citation>
    <scope>IDENTIFICATION</scope>
    <source>
        <strain evidence="2">17573</strain>
    </source>
</reference>
<keyword evidence="3" id="KW-1185">Reference proteome</keyword>
<dbReference type="PaxDb" id="9544-ENSMMUP00000011724"/>